<proteinExistence type="predicted"/>
<evidence type="ECO:0000313" key="2">
    <source>
        <dbReference type="Proteomes" id="UP000273140"/>
    </source>
</evidence>
<dbReference type="EMBL" id="RBRB01000277">
    <property type="protein sequence ID" value="RMQ29480.1"/>
    <property type="molecule type" value="Genomic_DNA"/>
</dbReference>
<gene>
    <name evidence="1" type="ORF">ALQ07_101163</name>
</gene>
<accession>A0A3M4KJP5</accession>
<reference evidence="1 2" key="1">
    <citation type="submission" date="2018-08" db="EMBL/GenBank/DDBJ databases">
        <title>Recombination of ecologically and evolutionarily significant loci maintains genetic cohesion in the Pseudomonas syringae species complex.</title>
        <authorList>
            <person name="Dillon M."/>
            <person name="Thakur S."/>
            <person name="Almeida R.N.D."/>
            <person name="Weir B.S."/>
            <person name="Guttman D.S."/>
        </authorList>
    </citation>
    <scope>NUCLEOTIDE SEQUENCE [LARGE SCALE GENOMIC DNA]</scope>
    <source>
        <strain evidence="1 2">ICMP 19074</strain>
    </source>
</reference>
<organism evidence="1 2">
    <name type="scientific">Pseudomonas syringae pv. actinidiae</name>
    <dbReference type="NCBI Taxonomy" id="103796"/>
    <lineage>
        <taxon>Bacteria</taxon>
        <taxon>Pseudomonadati</taxon>
        <taxon>Pseudomonadota</taxon>
        <taxon>Gammaproteobacteria</taxon>
        <taxon>Pseudomonadales</taxon>
        <taxon>Pseudomonadaceae</taxon>
        <taxon>Pseudomonas</taxon>
        <taxon>Pseudomonas syringae</taxon>
    </lineage>
</organism>
<name>A0A3M4KJP5_PSESF</name>
<dbReference type="Proteomes" id="UP000273140">
    <property type="component" value="Unassembled WGS sequence"/>
</dbReference>
<sequence length="49" mass="5913">MRLTYIIGTDKRPMMLTMTLYKPTQRWDIRGFQFTTKLDEIMKQSVVND</sequence>
<protein>
    <submittedName>
        <fullName evidence="1">Uncharacterized protein</fullName>
    </submittedName>
</protein>
<dbReference type="AlphaFoldDB" id="A0A3M4KJP5"/>
<evidence type="ECO:0000313" key="1">
    <source>
        <dbReference type="EMBL" id="RMQ29480.1"/>
    </source>
</evidence>
<comment type="caution">
    <text evidence="1">The sequence shown here is derived from an EMBL/GenBank/DDBJ whole genome shotgun (WGS) entry which is preliminary data.</text>
</comment>